<keyword evidence="1" id="KW-0732">Signal</keyword>
<dbReference type="PROSITE" id="PS50041">
    <property type="entry name" value="C_TYPE_LECTIN_2"/>
    <property type="match status" value="2"/>
</dbReference>
<keyword evidence="3" id="KW-1185">Reference proteome</keyword>
<feature type="chain" id="PRO_5042216685" evidence="1">
    <location>
        <begin position="17"/>
        <end position="327"/>
    </location>
</feature>
<evidence type="ECO:0000313" key="3">
    <source>
        <dbReference type="Proteomes" id="UP000887575"/>
    </source>
</evidence>
<dbReference type="Gene3D" id="3.10.100.10">
    <property type="entry name" value="Mannose-Binding Protein A, subunit A"/>
    <property type="match status" value="2"/>
</dbReference>
<protein>
    <submittedName>
        <fullName evidence="4">C-type lectin domain-containing protein</fullName>
    </submittedName>
</protein>
<dbReference type="Proteomes" id="UP000887575">
    <property type="component" value="Unassembled WGS sequence"/>
</dbReference>
<proteinExistence type="predicted"/>
<dbReference type="SUPFAM" id="SSF56436">
    <property type="entry name" value="C-type lectin-like"/>
    <property type="match status" value="2"/>
</dbReference>
<organism evidence="3 4">
    <name type="scientific">Mesorhabditis belari</name>
    <dbReference type="NCBI Taxonomy" id="2138241"/>
    <lineage>
        <taxon>Eukaryota</taxon>
        <taxon>Metazoa</taxon>
        <taxon>Ecdysozoa</taxon>
        <taxon>Nematoda</taxon>
        <taxon>Chromadorea</taxon>
        <taxon>Rhabditida</taxon>
        <taxon>Rhabditina</taxon>
        <taxon>Rhabditomorpha</taxon>
        <taxon>Rhabditoidea</taxon>
        <taxon>Rhabditidae</taxon>
        <taxon>Mesorhabditinae</taxon>
        <taxon>Mesorhabditis</taxon>
    </lineage>
</organism>
<dbReference type="InterPro" id="IPR016187">
    <property type="entry name" value="CTDL_fold"/>
</dbReference>
<dbReference type="WBParaSite" id="MBELARI_LOCUS7560">
    <property type="protein sequence ID" value="MBELARI_LOCUS7560"/>
    <property type="gene ID" value="MBELARI_LOCUS7560"/>
</dbReference>
<dbReference type="CDD" id="cd00037">
    <property type="entry name" value="CLECT"/>
    <property type="match status" value="2"/>
</dbReference>
<evidence type="ECO:0000313" key="4">
    <source>
        <dbReference type="WBParaSite" id="MBELARI_LOCUS7560"/>
    </source>
</evidence>
<dbReference type="InterPro" id="IPR050111">
    <property type="entry name" value="C-type_lectin/snaclec_domain"/>
</dbReference>
<feature type="domain" description="C-type lectin" evidence="2">
    <location>
        <begin position="33"/>
        <end position="160"/>
    </location>
</feature>
<feature type="signal peptide" evidence="1">
    <location>
        <begin position="1"/>
        <end position="16"/>
    </location>
</feature>
<evidence type="ECO:0000259" key="2">
    <source>
        <dbReference type="PROSITE" id="PS50041"/>
    </source>
</evidence>
<dbReference type="InterPro" id="IPR001304">
    <property type="entry name" value="C-type_lectin-like"/>
</dbReference>
<evidence type="ECO:0000256" key="1">
    <source>
        <dbReference type="SAM" id="SignalP"/>
    </source>
</evidence>
<accession>A0AAF3JAY0</accession>
<feature type="domain" description="C-type lectin" evidence="2">
    <location>
        <begin position="188"/>
        <end position="314"/>
    </location>
</feature>
<reference evidence="4" key="1">
    <citation type="submission" date="2024-02" db="UniProtKB">
        <authorList>
            <consortium name="WormBaseParasite"/>
        </authorList>
    </citation>
    <scope>IDENTIFICATION</scope>
</reference>
<dbReference type="InterPro" id="IPR016186">
    <property type="entry name" value="C-type_lectin-like/link_sf"/>
</dbReference>
<dbReference type="Pfam" id="PF00059">
    <property type="entry name" value="Lectin_C"/>
    <property type="match status" value="2"/>
</dbReference>
<dbReference type="AlphaFoldDB" id="A0AAF3JAY0"/>
<name>A0AAF3JAY0_9BILA</name>
<dbReference type="PANTHER" id="PTHR22803">
    <property type="entry name" value="MANNOSE, PHOSPHOLIPASE, LECTIN RECEPTOR RELATED"/>
    <property type="match status" value="1"/>
</dbReference>
<dbReference type="SMART" id="SM00034">
    <property type="entry name" value="CLECT"/>
    <property type="match status" value="2"/>
</dbReference>
<sequence length="327" mass="35852">MFRLLLVSQLVAISVTKCPPRPLCPSGWSYSAEVNSCFKIVSKDGGIDSDSATALCKEAGGQLASIHSAEENNVIIDLANTGRNVTTGYHTLVGGVRKAGASLKEFTWTDGSPYDFQFWHSPQQPDNRAGIQNCLQIYTSNQAAYPSAFTRWDDAECNAKFINAVCKISLGQAPCPVGWTYQQAFKSCYKSIDSVTFVEANAQCKGMGSQLASVHSNEENAFIIEFTKLGRNISDYEAQPLLGGMRTGTGAKDWTWTDGTPFDYLNWVDGEPNNAGGKESCLQVYTDRWGLGPFRAAPPGALNYLNRWNDYPCDVKYRIALCKQPAK</sequence>